<evidence type="ECO:0000313" key="3">
    <source>
        <dbReference type="EMBL" id="KAK0514329.1"/>
    </source>
</evidence>
<dbReference type="PANTHER" id="PTHR33840:SF1">
    <property type="entry name" value="TLE1 PHOSPHOLIPASE DOMAIN-CONTAINING PROTEIN"/>
    <property type="match status" value="1"/>
</dbReference>
<evidence type="ECO:0000256" key="1">
    <source>
        <dbReference type="SAM" id="MobiDB-lite"/>
    </source>
</evidence>
<evidence type="ECO:0000259" key="2">
    <source>
        <dbReference type="Pfam" id="PF09994"/>
    </source>
</evidence>
<dbReference type="EMBL" id="JAFEKC020000005">
    <property type="protein sequence ID" value="KAK0514329.1"/>
    <property type="molecule type" value="Genomic_DNA"/>
</dbReference>
<organism evidence="3 4">
    <name type="scientific">Cladonia borealis</name>
    <dbReference type="NCBI Taxonomy" id="184061"/>
    <lineage>
        <taxon>Eukaryota</taxon>
        <taxon>Fungi</taxon>
        <taxon>Dikarya</taxon>
        <taxon>Ascomycota</taxon>
        <taxon>Pezizomycotina</taxon>
        <taxon>Lecanoromycetes</taxon>
        <taxon>OSLEUM clade</taxon>
        <taxon>Lecanoromycetidae</taxon>
        <taxon>Lecanorales</taxon>
        <taxon>Lecanorineae</taxon>
        <taxon>Cladoniaceae</taxon>
        <taxon>Cladonia</taxon>
    </lineage>
</organism>
<protein>
    <recommendedName>
        <fullName evidence="2">T6SS Phospholipase effector Tle1-like catalytic domain-containing protein</fullName>
    </recommendedName>
</protein>
<evidence type="ECO:0000313" key="4">
    <source>
        <dbReference type="Proteomes" id="UP001166286"/>
    </source>
</evidence>
<dbReference type="Pfam" id="PF09994">
    <property type="entry name" value="T6SS_Tle1-like_cat"/>
    <property type="match status" value="1"/>
</dbReference>
<dbReference type="PANTHER" id="PTHR33840">
    <property type="match status" value="1"/>
</dbReference>
<dbReference type="AlphaFoldDB" id="A0AA39R5W7"/>
<dbReference type="InterPro" id="IPR018712">
    <property type="entry name" value="Tle1-like_cat"/>
</dbReference>
<feature type="domain" description="T6SS Phospholipase effector Tle1-like catalytic" evidence="2">
    <location>
        <begin position="21"/>
        <end position="293"/>
    </location>
</feature>
<dbReference type="Proteomes" id="UP001166286">
    <property type="component" value="Unassembled WGS sequence"/>
</dbReference>
<gene>
    <name evidence="3" type="ORF">JMJ35_002946</name>
</gene>
<comment type="caution">
    <text evidence="3">The sequence shown here is derived from an EMBL/GenBank/DDBJ whole genome shotgun (WGS) entry which is preliminary data.</text>
</comment>
<keyword evidence="4" id="KW-1185">Reference proteome</keyword>
<proteinExistence type="predicted"/>
<sequence>MSTEISEVGLNSVGGAKQEKKRLIVCCDGTWNDSISSDSPLTNVSRISRLITDIDENSPSRVPQVVYYHTGVGSGTSPAGNVVDGMSGRGISANIRNAYSFICYNFSNEQDEIVLIGFSRGAFTVQAVATLIADVGLLTKPGLGHLCEVYKIWKIKPHDNDNRTSHPRRNLREKCNGLSQTNELRTGIKVKVCAVWDAVGSLGFPVPDPFPQKASRRLAHINSKLCNNIEVAIQALALNERRKHFQVTVWKADDSVNNRILKQCWFLGNHSDVGGGNKDTGLANIALVWMITQLRPYVGFDLEALRAFTSTRVQKASEESTEFDMPRHMSPTSIKANIGTIIPASVVAGISRRSSHRAPYSLWTNTGFTGSWSGKIRTSTRGVFVLGGSRPRKPCQYLMDEVVGLVPNPKDNPEPTNETIHYTVRVLLASGLWECGALTKYKMTRENSTVNWTLFHKDKRETKINLFEDPYCKEEHDLLESWMKAENEKRKAENGKRKESSHGHTNSDRGAEESTILGILLPFLKLGEA</sequence>
<reference evidence="3" key="1">
    <citation type="submission" date="2023-03" db="EMBL/GenBank/DDBJ databases">
        <title>Complete genome of Cladonia borealis.</title>
        <authorList>
            <person name="Park H."/>
        </authorList>
    </citation>
    <scope>NUCLEOTIDE SEQUENCE</scope>
    <source>
        <strain evidence="3">ANT050790</strain>
    </source>
</reference>
<accession>A0AA39R5W7</accession>
<feature type="region of interest" description="Disordered" evidence="1">
    <location>
        <begin position="489"/>
        <end position="511"/>
    </location>
</feature>
<name>A0AA39R5W7_9LECA</name>